<evidence type="ECO:0000313" key="4">
    <source>
        <dbReference type="Proteomes" id="UP000579531"/>
    </source>
</evidence>
<organism evidence="3 4">
    <name type="scientific">Streptomyces collinus</name>
    <dbReference type="NCBI Taxonomy" id="42684"/>
    <lineage>
        <taxon>Bacteria</taxon>
        <taxon>Bacillati</taxon>
        <taxon>Actinomycetota</taxon>
        <taxon>Actinomycetes</taxon>
        <taxon>Kitasatosporales</taxon>
        <taxon>Streptomycetaceae</taxon>
        <taxon>Streptomyces</taxon>
    </lineage>
</organism>
<gene>
    <name evidence="3" type="ORF">HNR72_000772</name>
</gene>
<keyword evidence="2" id="KW-1133">Transmembrane helix</keyword>
<dbReference type="AlphaFoldDB" id="A0AA89QAE4"/>
<proteinExistence type="predicted"/>
<accession>A0AA89QAE4</accession>
<dbReference type="EMBL" id="JACHLX010000001">
    <property type="protein sequence ID" value="MBB5809744.1"/>
    <property type="molecule type" value="Genomic_DNA"/>
</dbReference>
<reference evidence="3 4" key="1">
    <citation type="submission" date="2020-08" db="EMBL/GenBank/DDBJ databases">
        <title>Sequencing the genomes of 1000 actinobacteria strains.</title>
        <authorList>
            <person name="Klenk H.-P."/>
        </authorList>
    </citation>
    <scope>NUCLEOTIDE SEQUENCE [LARGE SCALE GENOMIC DNA]</scope>
    <source>
        <strain evidence="3 4">DSM 40129</strain>
    </source>
</reference>
<feature type="region of interest" description="Disordered" evidence="1">
    <location>
        <begin position="1"/>
        <end position="25"/>
    </location>
</feature>
<feature type="compositionally biased region" description="Basic and acidic residues" evidence="1">
    <location>
        <begin position="16"/>
        <end position="25"/>
    </location>
</feature>
<name>A0AA89QAE4_STRCU</name>
<feature type="transmembrane region" description="Helical" evidence="2">
    <location>
        <begin position="47"/>
        <end position="66"/>
    </location>
</feature>
<sequence>MAHPRTLAALGSGEPATEHASVHDDLGRQTPLGDIYLRSLMRSQLRLGLAVVGTLALVLGSLPYLFLITPVLRDGTLAGIPVTWLVIGVAVYPVILTLALVCVRRARRNERDFVDLIDRS</sequence>
<dbReference type="GeneID" id="93837149"/>
<dbReference type="Proteomes" id="UP000579531">
    <property type="component" value="Unassembled WGS sequence"/>
</dbReference>
<evidence type="ECO:0000313" key="3">
    <source>
        <dbReference type="EMBL" id="MBB5809744.1"/>
    </source>
</evidence>
<feature type="transmembrane region" description="Helical" evidence="2">
    <location>
        <begin position="78"/>
        <end position="103"/>
    </location>
</feature>
<protein>
    <submittedName>
        <fullName evidence="3">Uncharacterized protein</fullName>
    </submittedName>
</protein>
<evidence type="ECO:0000256" key="2">
    <source>
        <dbReference type="SAM" id="Phobius"/>
    </source>
</evidence>
<evidence type="ECO:0000256" key="1">
    <source>
        <dbReference type="SAM" id="MobiDB-lite"/>
    </source>
</evidence>
<keyword evidence="2" id="KW-0472">Membrane</keyword>
<keyword evidence="2" id="KW-0812">Transmembrane</keyword>
<comment type="caution">
    <text evidence="3">The sequence shown here is derived from an EMBL/GenBank/DDBJ whole genome shotgun (WGS) entry which is preliminary data.</text>
</comment>
<dbReference type="RefSeq" id="WP_184843721.1">
    <property type="nucleotide sequence ID" value="NZ_BAABFE010000004.1"/>
</dbReference>
<keyword evidence="4" id="KW-1185">Reference proteome</keyword>